<proteinExistence type="inferred from homology"/>
<sequence length="275" mass="29464">MARIVRSVVALSVLAAALAACESAPITGRSRLAPIGDQELRAQASQLYRDELSKHRLSNDTEHKALVERVGRRIAQAAEMPPEGLWRAPGFQWEFNVIDEPGVVNAYCLPGGKIAVYTGLFPVSQDENGLAIVMGHEVAHALMRHHGERIADQMAVGTASTLGGAILGAIIGGRDDRASGAAAGAGLAIAGNLVLLNFSRTQESEADRVGLILAAHAGYDPRAAVGLWERMRSASNSRGGRPPEFLSTHPAEETRIAEIRRHLPEALQYYQGQDR</sequence>
<comment type="similarity">
    <text evidence="6">Belongs to the peptidase M48 family.</text>
</comment>
<dbReference type="AlphaFoldDB" id="A0A5C8PCI1"/>
<dbReference type="GO" id="GO:0016020">
    <property type="term" value="C:membrane"/>
    <property type="evidence" value="ECO:0007669"/>
    <property type="project" value="TreeGrafter"/>
</dbReference>
<evidence type="ECO:0000256" key="5">
    <source>
        <dbReference type="ARBA" id="ARBA00023049"/>
    </source>
</evidence>
<evidence type="ECO:0000256" key="1">
    <source>
        <dbReference type="ARBA" id="ARBA00022670"/>
    </source>
</evidence>
<evidence type="ECO:0000259" key="8">
    <source>
        <dbReference type="Pfam" id="PF01435"/>
    </source>
</evidence>
<dbReference type="OrthoDB" id="9810445at2"/>
<dbReference type="PANTHER" id="PTHR22726:SF24">
    <property type="entry name" value="M48 FAMILY METALLOPEPTIDASE"/>
    <property type="match status" value="1"/>
</dbReference>
<keyword evidence="10" id="KW-1185">Reference proteome</keyword>
<evidence type="ECO:0000256" key="3">
    <source>
        <dbReference type="ARBA" id="ARBA00022801"/>
    </source>
</evidence>
<dbReference type="Gene3D" id="3.30.2010.10">
    <property type="entry name" value="Metalloproteases ('zincins'), catalytic domain"/>
    <property type="match status" value="1"/>
</dbReference>
<keyword evidence="4 6" id="KW-0862">Zinc</keyword>
<dbReference type="CDD" id="cd07331">
    <property type="entry name" value="M48C_Oma1_like"/>
    <property type="match status" value="1"/>
</dbReference>
<comment type="caution">
    <text evidence="9">The sequence shown here is derived from an EMBL/GenBank/DDBJ whole genome shotgun (WGS) entry which is preliminary data.</text>
</comment>
<dbReference type="Proteomes" id="UP000321638">
    <property type="component" value="Unassembled WGS sequence"/>
</dbReference>
<dbReference type="InterPro" id="IPR001915">
    <property type="entry name" value="Peptidase_M48"/>
</dbReference>
<dbReference type="GO" id="GO:0051603">
    <property type="term" value="P:proteolysis involved in protein catabolic process"/>
    <property type="evidence" value="ECO:0007669"/>
    <property type="project" value="TreeGrafter"/>
</dbReference>
<evidence type="ECO:0000313" key="10">
    <source>
        <dbReference type="Proteomes" id="UP000321638"/>
    </source>
</evidence>
<evidence type="ECO:0000256" key="7">
    <source>
        <dbReference type="SAM" id="SignalP"/>
    </source>
</evidence>
<dbReference type="EMBL" id="VDUZ01000050">
    <property type="protein sequence ID" value="TXL70982.1"/>
    <property type="molecule type" value="Genomic_DNA"/>
</dbReference>
<keyword evidence="5 6" id="KW-0482">Metalloprotease</keyword>
<comment type="cofactor">
    <cofactor evidence="6">
        <name>Zn(2+)</name>
        <dbReference type="ChEBI" id="CHEBI:29105"/>
    </cofactor>
    <text evidence="6">Binds 1 zinc ion per subunit.</text>
</comment>
<keyword evidence="3 6" id="KW-0378">Hydrolase</keyword>
<feature type="domain" description="Peptidase M48" evidence="8">
    <location>
        <begin position="65"/>
        <end position="261"/>
    </location>
</feature>
<accession>A0A5C8PCI1</accession>
<keyword evidence="1 6" id="KW-0645">Protease</keyword>
<evidence type="ECO:0000256" key="6">
    <source>
        <dbReference type="RuleBase" id="RU003983"/>
    </source>
</evidence>
<organism evidence="9 10">
    <name type="scientific">Vineibacter terrae</name>
    <dbReference type="NCBI Taxonomy" id="2586908"/>
    <lineage>
        <taxon>Bacteria</taxon>
        <taxon>Pseudomonadati</taxon>
        <taxon>Pseudomonadota</taxon>
        <taxon>Alphaproteobacteria</taxon>
        <taxon>Hyphomicrobiales</taxon>
        <taxon>Vineibacter</taxon>
    </lineage>
</organism>
<keyword evidence="7" id="KW-0732">Signal</keyword>
<dbReference type="InterPro" id="IPR051156">
    <property type="entry name" value="Mito/Outer_Membr_Metalloprot"/>
</dbReference>
<evidence type="ECO:0000313" key="9">
    <source>
        <dbReference type="EMBL" id="TXL70982.1"/>
    </source>
</evidence>
<dbReference type="GO" id="GO:0004222">
    <property type="term" value="F:metalloendopeptidase activity"/>
    <property type="evidence" value="ECO:0007669"/>
    <property type="project" value="InterPro"/>
</dbReference>
<dbReference type="GO" id="GO:0046872">
    <property type="term" value="F:metal ion binding"/>
    <property type="evidence" value="ECO:0007669"/>
    <property type="project" value="UniProtKB-KW"/>
</dbReference>
<dbReference type="RefSeq" id="WP_147851089.1">
    <property type="nucleotide sequence ID" value="NZ_VDUZ01000050.1"/>
</dbReference>
<protein>
    <submittedName>
        <fullName evidence="9">M48 family metallopeptidase</fullName>
    </submittedName>
</protein>
<evidence type="ECO:0000256" key="2">
    <source>
        <dbReference type="ARBA" id="ARBA00022723"/>
    </source>
</evidence>
<dbReference type="Pfam" id="PF01435">
    <property type="entry name" value="Peptidase_M48"/>
    <property type="match status" value="1"/>
</dbReference>
<feature type="signal peptide" evidence="7">
    <location>
        <begin position="1"/>
        <end position="19"/>
    </location>
</feature>
<keyword evidence="2" id="KW-0479">Metal-binding</keyword>
<dbReference type="PROSITE" id="PS51257">
    <property type="entry name" value="PROKAR_LIPOPROTEIN"/>
    <property type="match status" value="1"/>
</dbReference>
<reference evidence="9 10" key="1">
    <citation type="submission" date="2019-06" db="EMBL/GenBank/DDBJ databases">
        <title>New taxonomy in bacterial strain CC-CFT640, isolated from vineyard.</title>
        <authorList>
            <person name="Lin S.-Y."/>
            <person name="Tsai C.-F."/>
            <person name="Young C.-C."/>
        </authorList>
    </citation>
    <scope>NUCLEOTIDE SEQUENCE [LARGE SCALE GENOMIC DNA]</scope>
    <source>
        <strain evidence="9 10">CC-CFT640</strain>
    </source>
</reference>
<dbReference type="PANTHER" id="PTHR22726">
    <property type="entry name" value="METALLOENDOPEPTIDASE OMA1"/>
    <property type="match status" value="1"/>
</dbReference>
<gene>
    <name evidence="9" type="ORF">FHP25_32080</name>
</gene>
<feature type="chain" id="PRO_5022926745" evidence="7">
    <location>
        <begin position="20"/>
        <end position="275"/>
    </location>
</feature>
<name>A0A5C8PCI1_9HYPH</name>
<evidence type="ECO:0000256" key="4">
    <source>
        <dbReference type="ARBA" id="ARBA00022833"/>
    </source>
</evidence>